<proteinExistence type="predicted"/>
<name>A0ABR4GBA0_9EURO</name>
<organism evidence="1 2">
    <name type="scientific">Aspergillus keveii</name>
    <dbReference type="NCBI Taxonomy" id="714993"/>
    <lineage>
        <taxon>Eukaryota</taxon>
        <taxon>Fungi</taxon>
        <taxon>Dikarya</taxon>
        <taxon>Ascomycota</taxon>
        <taxon>Pezizomycotina</taxon>
        <taxon>Eurotiomycetes</taxon>
        <taxon>Eurotiomycetidae</taxon>
        <taxon>Eurotiales</taxon>
        <taxon>Aspergillaceae</taxon>
        <taxon>Aspergillus</taxon>
        <taxon>Aspergillus subgen. Nidulantes</taxon>
    </lineage>
</organism>
<gene>
    <name evidence="1" type="ORF">BJX66DRAFT_139570</name>
</gene>
<dbReference type="EMBL" id="JBFTWV010000027">
    <property type="protein sequence ID" value="KAL2796310.1"/>
    <property type="molecule type" value="Genomic_DNA"/>
</dbReference>
<protein>
    <recommendedName>
        <fullName evidence="3">Proteasome activator subunit 4</fullName>
    </recommendedName>
</protein>
<dbReference type="Proteomes" id="UP001610563">
    <property type="component" value="Unassembled WGS sequence"/>
</dbReference>
<comment type="caution">
    <text evidence="1">The sequence shown here is derived from an EMBL/GenBank/DDBJ whole genome shotgun (WGS) entry which is preliminary data.</text>
</comment>
<evidence type="ECO:0000313" key="2">
    <source>
        <dbReference type="Proteomes" id="UP001610563"/>
    </source>
</evidence>
<sequence length="1698" mass="192697">MEGIPETLRPAALLAHPKALSAHVRSLLVADPSLENLKFIDACILDQVHSEALPSSVYEVWLHVSLAWTCQNSSSSNWSFATAALRDPTSHGVRLAATKVIRHRLFGGRDWARDPGLRGWDILGGAQGVKDILDELPLAEVRRLIMVIFGRCDAVPSGKMESVSKCLEEFLDLVETADRWASRSLLSEVSHLAAYSSAEKVQHLLRTQPVMCFSCIHHFPRFHTPLLRQIGIGVVEMPKDVRLKILQRCRDAMIQSKKAYDPIYFNQDKEKHPVMSPGLVFGLDLLMVVEKEPSLHDYYGLEGWVDAILKKAIRGNLPFNSILPIINHGLTTLLATALARTSWSGTGWLSRPLSEVVVQLWSISRFGRVEGFPKGLVAMYRRKRRLKSLLAHQAALEQCLIQKVLQAEDQSFNAQKNHQLFTVRVRDLLSLVDRKGRLELLQMLCKHSPSLGFDLTAWPPSKKEQEIMPCWHLDILNKLPLPDSKSLFERSLYIHQCEDFLPSSDDRDPSSTIPSWEKQCLLWANWEALDPQGNGFRMTRKAIDETKQKSMRAREPPERRRWADQAMKLAVRTSSVEIFADIVEWSKRFLRDPLVFPDLMYEIIDSSGRLLSCRIDVNRATTPVLKSDLLQKVQTGHKILEDILQSCLLLLREPWARPSISRITRRVPGMLSTIVGDRMNGVRERPCGESVTDSEVFEILVEPMAPILLEYERQGNMEGQTDVQWNGPSGMAVSYDLPATPNPREMAFIDRLAKARDEFWQQYRARNDPDVLGLSAGWPRGLPIQSLVHSEAFVHSAMKHQEYAPFIATRANQVLFGAVGTVMAVIKDEEKDHIDGFVDDLDFVIRAFLRDKDRSRDVLRVWEYYSQLLKPHPDHLGLFQDWLVSRMLYIRDMTEAIDFIRPPLQSPAQIRPTISRVPTGSEIIKWDPHEGDYPLSSKTVNDGKGGETTESYRIPCTVLNCRMAGSIPSKTPLVEIKTQAEPERLSIWSSKFCTLAADSQDFSRCAQDSVVLAALLFLDTYTKGPRILRTKFPGVEFPRYTPIYLADEFITFHQPRNKRRAAEALQMPIEALGSSAKRIPPQVLRELIWSFLDTLEADPKAANYSYLLFHTFKLIEILLRTDKPQLAIDVVIRVWQDFANESSLHRKISLVKLGRVLTPEQGREMMRGFTRYVCEALQAQQQQPAKEEKKEKKAFIKVTTAKMLAQALAGADFLSQSDRMEMLQMMFNSARHIDIRREIAAALLELVSTCDDGNAEPYRVFASIASSVAGPNERATTTEAEWAIAETEQDGPLPYVAPVSDRPILELVVSTAVSKIPEELRSDYLQNVLIPLLDESVRQHTRWMAAMSARLGLSVSDLGITRQEIGPFVPNLTDRILSKWIEYIPGSYLKEYQRPWALGYFQYKSFSRIDKALSVTIAGPLKDISVRDHWKGFFASLIARSGLFNLKGVLLPIVKKGSKVSNGLNIAHILEEFSWRTEVITRNPVKWHDSLKAYTVHPEYPLEPLRALRKCRVECVSAVKDADQKAQIYNALTDAMTQALGVCEKVRIEGWSTKLIASKYPVTLPSTFDYHVLMLPSPEFHPKAAGLELAVEIFTTEVFELIHKYSGDPILLLKLDSIESVLDELHYTGFVDCMLRLGSAQREEHDTQVVTYARIKLASLMMDRFSLSSEEKIMGMISEWKNSDVEFVRQIGWQLHYL</sequence>
<keyword evidence="2" id="KW-1185">Reference proteome</keyword>
<evidence type="ECO:0000313" key="1">
    <source>
        <dbReference type="EMBL" id="KAL2796310.1"/>
    </source>
</evidence>
<accession>A0ABR4GBA0</accession>
<evidence type="ECO:0008006" key="3">
    <source>
        <dbReference type="Google" id="ProtNLM"/>
    </source>
</evidence>
<reference evidence="1 2" key="1">
    <citation type="submission" date="2024-07" db="EMBL/GenBank/DDBJ databases">
        <title>Section-level genome sequencing and comparative genomics of Aspergillus sections Usti and Cavernicolus.</title>
        <authorList>
            <consortium name="Lawrence Berkeley National Laboratory"/>
            <person name="Nybo J.L."/>
            <person name="Vesth T.C."/>
            <person name="Theobald S."/>
            <person name="Frisvad J.C."/>
            <person name="Larsen T.O."/>
            <person name="Kjaerboelling I."/>
            <person name="Rothschild-Mancinelli K."/>
            <person name="Lyhne E.K."/>
            <person name="Kogle M.E."/>
            <person name="Barry K."/>
            <person name="Clum A."/>
            <person name="Na H."/>
            <person name="Ledsgaard L."/>
            <person name="Lin J."/>
            <person name="Lipzen A."/>
            <person name="Kuo A."/>
            <person name="Riley R."/>
            <person name="Mondo S."/>
            <person name="Labutti K."/>
            <person name="Haridas S."/>
            <person name="Pangalinan J."/>
            <person name="Salamov A.A."/>
            <person name="Simmons B.A."/>
            <person name="Magnuson J.K."/>
            <person name="Chen J."/>
            <person name="Drula E."/>
            <person name="Henrissat B."/>
            <person name="Wiebenga A."/>
            <person name="Lubbers R.J."/>
            <person name="Gomes A.C."/>
            <person name="Makela M.R."/>
            <person name="Stajich J."/>
            <person name="Grigoriev I.V."/>
            <person name="Mortensen U.H."/>
            <person name="De Vries R.P."/>
            <person name="Baker S.E."/>
            <person name="Andersen M.R."/>
        </authorList>
    </citation>
    <scope>NUCLEOTIDE SEQUENCE [LARGE SCALE GENOMIC DNA]</scope>
    <source>
        <strain evidence="1 2">CBS 209.92</strain>
    </source>
</reference>